<evidence type="ECO:0000313" key="4">
    <source>
        <dbReference type="EMBL" id="NRQ41362.1"/>
    </source>
</evidence>
<feature type="transmembrane region" description="Helical" evidence="2">
    <location>
        <begin position="170"/>
        <end position="189"/>
    </location>
</feature>
<dbReference type="GO" id="GO:0005829">
    <property type="term" value="C:cytosol"/>
    <property type="evidence" value="ECO:0007669"/>
    <property type="project" value="UniProtKB-ARBA"/>
</dbReference>
<dbReference type="PANTHER" id="PTHR12962">
    <property type="entry name" value="CALCIUM-REGULATED HEAT STABLE PROTEIN CRHSP-24-RELATED"/>
    <property type="match status" value="1"/>
</dbReference>
<dbReference type="RefSeq" id="WP_173499615.1">
    <property type="nucleotide sequence ID" value="NZ_JABSOD010000002.1"/>
</dbReference>
<accession>A0A7Y5AN33</accession>
<dbReference type="PANTHER" id="PTHR12962:SF1">
    <property type="entry name" value="COLD SHOCK DOMAIN-CONTAINING PROTEIN CG9705"/>
    <property type="match status" value="1"/>
</dbReference>
<dbReference type="Pfam" id="PF06961">
    <property type="entry name" value="DUF1294"/>
    <property type="match status" value="1"/>
</dbReference>
<dbReference type="AlphaFoldDB" id="A0A7Y5AN33"/>
<keyword evidence="1" id="KW-0597">Phosphoprotein</keyword>
<dbReference type="GO" id="GO:0003730">
    <property type="term" value="F:mRNA 3'-UTR binding"/>
    <property type="evidence" value="ECO:0007669"/>
    <property type="project" value="TreeGrafter"/>
</dbReference>
<dbReference type="Gene3D" id="2.40.50.140">
    <property type="entry name" value="Nucleic acid-binding proteins"/>
    <property type="match status" value="1"/>
</dbReference>
<dbReference type="Pfam" id="PF00313">
    <property type="entry name" value="CSD"/>
    <property type="match status" value="1"/>
</dbReference>
<organism evidence="4 5">
    <name type="scientific">Rheinheimera lutimaris</name>
    <dbReference type="NCBI Taxonomy" id="2740584"/>
    <lineage>
        <taxon>Bacteria</taxon>
        <taxon>Pseudomonadati</taxon>
        <taxon>Pseudomonadota</taxon>
        <taxon>Gammaproteobacteria</taxon>
        <taxon>Chromatiales</taxon>
        <taxon>Chromatiaceae</taxon>
        <taxon>Rheinheimera</taxon>
    </lineage>
</organism>
<reference evidence="4 5" key="1">
    <citation type="submission" date="2020-06" db="EMBL/GenBank/DDBJ databases">
        <title>Rheinheimera sp. nov., a marine bacterium isolated from coastal.</title>
        <authorList>
            <person name="Yu Q."/>
            <person name="Qi Y."/>
            <person name="Pu J."/>
        </authorList>
    </citation>
    <scope>NUCLEOTIDE SEQUENCE [LARGE SCALE GENOMIC DNA]</scope>
    <source>
        <strain evidence="4 5">YQF-2</strain>
    </source>
</reference>
<dbReference type="InterPro" id="IPR052069">
    <property type="entry name" value="Ca-reg_mRNA-binding_domain"/>
</dbReference>
<dbReference type="SUPFAM" id="SSF50249">
    <property type="entry name" value="Nucleic acid-binding proteins"/>
    <property type="match status" value="1"/>
</dbReference>
<evidence type="ECO:0000256" key="2">
    <source>
        <dbReference type="SAM" id="Phobius"/>
    </source>
</evidence>
<dbReference type="InterPro" id="IPR002059">
    <property type="entry name" value="CSP_DNA-bd"/>
</dbReference>
<dbReference type="InterPro" id="IPR011129">
    <property type="entry name" value="CSD"/>
</dbReference>
<comment type="caution">
    <text evidence="4">The sequence shown here is derived from an EMBL/GenBank/DDBJ whole genome shotgun (WGS) entry which is preliminary data.</text>
</comment>
<dbReference type="CDD" id="cd04458">
    <property type="entry name" value="CSP_CDS"/>
    <property type="match status" value="1"/>
</dbReference>
<dbReference type="InterPro" id="IPR012340">
    <property type="entry name" value="NA-bd_OB-fold"/>
</dbReference>
<keyword evidence="2" id="KW-0812">Transmembrane</keyword>
<keyword evidence="2" id="KW-0472">Membrane</keyword>
<protein>
    <submittedName>
        <fullName evidence="4">DUF1294 domain-containing protein</fullName>
    </submittedName>
</protein>
<sequence length="203" mass="22656">MRLKGKIEQWDDAKGFGFIVPALRGERVFVHANALQNRRRRPLGGDVVTYSVTKDNNGRRQAHSVTFAGEKLKLKAAKQTSAWPLRLVLLFFILLGAACYAGKLPLYVVAGYAVASLITYLCYAWDKRKAQKGHWRTPESTLHLLALSGGWPGAWLAQSRLRHKSKKRSFRLMFCVTVLLNIAALVWLISPLRLTATALIAAA</sequence>
<gene>
    <name evidence="4" type="ORF">HRH59_02090</name>
</gene>
<proteinExistence type="predicted"/>
<dbReference type="InterPro" id="IPR010718">
    <property type="entry name" value="DUF1294"/>
</dbReference>
<evidence type="ECO:0000313" key="5">
    <source>
        <dbReference type="Proteomes" id="UP000523161"/>
    </source>
</evidence>
<dbReference type="PROSITE" id="PS51857">
    <property type="entry name" value="CSD_2"/>
    <property type="match status" value="1"/>
</dbReference>
<evidence type="ECO:0000256" key="1">
    <source>
        <dbReference type="ARBA" id="ARBA00022553"/>
    </source>
</evidence>
<dbReference type="EMBL" id="JABSOD010000002">
    <property type="protein sequence ID" value="NRQ41362.1"/>
    <property type="molecule type" value="Genomic_DNA"/>
</dbReference>
<name>A0A7Y5AN33_9GAMM</name>
<feature type="domain" description="CSD" evidence="3">
    <location>
        <begin position="2"/>
        <end position="67"/>
    </location>
</feature>
<evidence type="ECO:0000259" key="3">
    <source>
        <dbReference type="PROSITE" id="PS51857"/>
    </source>
</evidence>
<feature type="transmembrane region" description="Helical" evidence="2">
    <location>
        <begin position="107"/>
        <end position="126"/>
    </location>
</feature>
<dbReference type="SMART" id="SM00357">
    <property type="entry name" value="CSP"/>
    <property type="match status" value="1"/>
</dbReference>
<dbReference type="Proteomes" id="UP000523161">
    <property type="component" value="Unassembled WGS sequence"/>
</dbReference>
<keyword evidence="5" id="KW-1185">Reference proteome</keyword>
<keyword evidence="2" id="KW-1133">Transmembrane helix</keyword>
<feature type="transmembrane region" description="Helical" evidence="2">
    <location>
        <begin position="83"/>
        <end position="101"/>
    </location>
</feature>
<dbReference type="GO" id="GO:0043488">
    <property type="term" value="P:regulation of mRNA stability"/>
    <property type="evidence" value="ECO:0007669"/>
    <property type="project" value="TreeGrafter"/>
</dbReference>